<proteinExistence type="predicted"/>
<keyword evidence="3" id="KW-1185">Reference proteome</keyword>
<gene>
    <name evidence="2" type="ORF">DPMN_059109</name>
</gene>
<evidence type="ECO:0000313" key="3">
    <source>
        <dbReference type="Proteomes" id="UP000828390"/>
    </source>
</evidence>
<evidence type="ECO:0000313" key="2">
    <source>
        <dbReference type="EMBL" id="KAH3716387.1"/>
    </source>
</evidence>
<reference evidence="2" key="1">
    <citation type="journal article" date="2019" name="bioRxiv">
        <title>The Genome of the Zebra Mussel, Dreissena polymorpha: A Resource for Invasive Species Research.</title>
        <authorList>
            <person name="McCartney M.A."/>
            <person name="Auch B."/>
            <person name="Kono T."/>
            <person name="Mallez S."/>
            <person name="Zhang Y."/>
            <person name="Obille A."/>
            <person name="Becker A."/>
            <person name="Abrahante J.E."/>
            <person name="Garbe J."/>
            <person name="Badalamenti J.P."/>
            <person name="Herman A."/>
            <person name="Mangelson H."/>
            <person name="Liachko I."/>
            <person name="Sullivan S."/>
            <person name="Sone E.D."/>
            <person name="Koren S."/>
            <person name="Silverstein K.A.T."/>
            <person name="Beckman K.B."/>
            <person name="Gohl D.M."/>
        </authorList>
    </citation>
    <scope>NUCLEOTIDE SEQUENCE</scope>
    <source>
        <strain evidence="2">Duluth1</strain>
        <tissue evidence="2">Whole animal</tissue>
    </source>
</reference>
<dbReference type="AlphaFoldDB" id="A0A9D4HEL1"/>
<feature type="compositionally biased region" description="Polar residues" evidence="1">
    <location>
        <begin position="21"/>
        <end position="30"/>
    </location>
</feature>
<feature type="region of interest" description="Disordered" evidence="1">
    <location>
        <begin position="1"/>
        <end position="30"/>
    </location>
</feature>
<name>A0A9D4HEL1_DREPO</name>
<sequence length="56" mass="6225">MGQSLSQALSPRGRRRRGSHHTSSQRMQSLHLSTVTMWAADQPCLKDARAQQPPAL</sequence>
<reference evidence="2" key="2">
    <citation type="submission" date="2020-11" db="EMBL/GenBank/DDBJ databases">
        <authorList>
            <person name="McCartney M.A."/>
            <person name="Auch B."/>
            <person name="Kono T."/>
            <person name="Mallez S."/>
            <person name="Becker A."/>
            <person name="Gohl D.M."/>
            <person name="Silverstein K.A.T."/>
            <person name="Koren S."/>
            <person name="Bechman K.B."/>
            <person name="Herman A."/>
            <person name="Abrahante J.E."/>
            <person name="Garbe J."/>
        </authorList>
    </citation>
    <scope>NUCLEOTIDE SEQUENCE</scope>
    <source>
        <strain evidence="2">Duluth1</strain>
        <tissue evidence="2">Whole animal</tissue>
    </source>
</reference>
<evidence type="ECO:0000256" key="1">
    <source>
        <dbReference type="SAM" id="MobiDB-lite"/>
    </source>
</evidence>
<accession>A0A9D4HEL1</accession>
<comment type="caution">
    <text evidence="2">The sequence shown here is derived from an EMBL/GenBank/DDBJ whole genome shotgun (WGS) entry which is preliminary data.</text>
</comment>
<dbReference type="Proteomes" id="UP000828390">
    <property type="component" value="Unassembled WGS sequence"/>
</dbReference>
<dbReference type="EMBL" id="JAIWYP010000013">
    <property type="protein sequence ID" value="KAH3716387.1"/>
    <property type="molecule type" value="Genomic_DNA"/>
</dbReference>
<organism evidence="2 3">
    <name type="scientific">Dreissena polymorpha</name>
    <name type="common">Zebra mussel</name>
    <name type="synonym">Mytilus polymorpha</name>
    <dbReference type="NCBI Taxonomy" id="45954"/>
    <lineage>
        <taxon>Eukaryota</taxon>
        <taxon>Metazoa</taxon>
        <taxon>Spiralia</taxon>
        <taxon>Lophotrochozoa</taxon>
        <taxon>Mollusca</taxon>
        <taxon>Bivalvia</taxon>
        <taxon>Autobranchia</taxon>
        <taxon>Heteroconchia</taxon>
        <taxon>Euheterodonta</taxon>
        <taxon>Imparidentia</taxon>
        <taxon>Neoheterodontei</taxon>
        <taxon>Myida</taxon>
        <taxon>Dreissenoidea</taxon>
        <taxon>Dreissenidae</taxon>
        <taxon>Dreissena</taxon>
    </lineage>
</organism>
<protein>
    <submittedName>
        <fullName evidence="2">Uncharacterized protein</fullName>
    </submittedName>
</protein>